<dbReference type="EnsemblMetazoa" id="BGLB036293-RA">
    <property type="protein sequence ID" value="BGLB036293-PA"/>
    <property type="gene ID" value="BGLB036293"/>
</dbReference>
<dbReference type="VEuPathDB" id="VectorBase:BGLAX_037711"/>
<dbReference type="Gene3D" id="3.40.50.300">
    <property type="entry name" value="P-loop containing nucleotide triphosphate hydrolases"/>
    <property type="match status" value="1"/>
</dbReference>
<dbReference type="InterPro" id="IPR027417">
    <property type="entry name" value="P-loop_NTPase"/>
</dbReference>
<keyword evidence="2" id="KW-0808">Transferase</keyword>
<dbReference type="PANTHER" id="PTHR11783">
    <property type="entry name" value="SULFOTRANSFERASE SULT"/>
    <property type="match status" value="1"/>
</dbReference>
<dbReference type="SUPFAM" id="SSF52540">
    <property type="entry name" value="P-loop containing nucleoside triphosphate hydrolases"/>
    <property type="match status" value="1"/>
</dbReference>
<dbReference type="VEuPathDB" id="VectorBase:BGLB036293"/>
<dbReference type="AlphaFoldDB" id="A0A2C9LY03"/>
<dbReference type="Pfam" id="PF00685">
    <property type="entry name" value="Sulfotransfer_1"/>
    <property type="match status" value="1"/>
</dbReference>
<protein>
    <recommendedName>
        <fullName evidence="3">Sulfotransferase domain-containing protein</fullName>
    </recommendedName>
</protein>
<gene>
    <name evidence="4" type="primary">106069409</name>
</gene>
<evidence type="ECO:0000259" key="3">
    <source>
        <dbReference type="Pfam" id="PF00685"/>
    </source>
</evidence>
<sequence length="130" mass="14973">MIFLGASLSVEPPPSLRVPPLPSLPLCYIISFCFSLSQNPFSQVRKLSEFLGFSYEDEFLQHICDYTDFKAMKKRKGPISFKNKDGDPVMYRKGEVGDWKNTFTVAQSEWLDQIIAREMAESKLTFKYTL</sequence>
<evidence type="ECO:0000256" key="1">
    <source>
        <dbReference type="ARBA" id="ARBA00005771"/>
    </source>
</evidence>
<accession>A0A2C9LY03</accession>
<comment type="similarity">
    <text evidence="1">Belongs to the sulfotransferase 1 family.</text>
</comment>
<evidence type="ECO:0000313" key="4">
    <source>
        <dbReference type="EnsemblMetazoa" id="BGLB036293-PA"/>
    </source>
</evidence>
<organism evidence="4 5">
    <name type="scientific">Biomphalaria glabrata</name>
    <name type="common">Bloodfluke planorb</name>
    <name type="synonym">Freshwater snail</name>
    <dbReference type="NCBI Taxonomy" id="6526"/>
    <lineage>
        <taxon>Eukaryota</taxon>
        <taxon>Metazoa</taxon>
        <taxon>Spiralia</taxon>
        <taxon>Lophotrochozoa</taxon>
        <taxon>Mollusca</taxon>
        <taxon>Gastropoda</taxon>
        <taxon>Heterobranchia</taxon>
        <taxon>Euthyneura</taxon>
        <taxon>Panpulmonata</taxon>
        <taxon>Hygrophila</taxon>
        <taxon>Lymnaeoidea</taxon>
        <taxon>Planorbidae</taxon>
        <taxon>Biomphalaria</taxon>
    </lineage>
</organism>
<feature type="domain" description="Sulfotransferase" evidence="3">
    <location>
        <begin position="36"/>
        <end position="122"/>
    </location>
</feature>
<evidence type="ECO:0000256" key="2">
    <source>
        <dbReference type="ARBA" id="ARBA00022679"/>
    </source>
</evidence>
<name>A0A2C9LY03_BIOGL</name>
<dbReference type="KEGG" id="bgt:106069409"/>
<evidence type="ECO:0000313" key="5">
    <source>
        <dbReference type="Proteomes" id="UP000076420"/>
    </source>
</evidence>
<dbReference type="Proteomes" id="UP000076420">
    <property type="component" value="Unassembled WGS sequence"/>
</dbReference>
<proteinExistence type="inferred from homology"/>
<dbReference type="InterPro" id="IPR000863">
    <property type="entry name" value="Sulfotransferase_dom"/>
</dbReference>
<dbReference type="GO" id="GO:0008146">
    <property type="term" value="F:sulfotransferase activity"/>
    <property type="evidence" value="ECO:0007669"/>
    <property type="project" value="InterPro"/>
</dbReference>
<reference evidence="4" key="1">
    <citation type="submission" date="2020-05" db="UniProtKB">
        <authorList>
            <consortium name="EnsemblMetazoa"/>
        </authorList>
    </citation>
    <scope>IDENTIFICATION</scope>
    <source>
        <strain evidence="4">BB02</strain>
    </source>
</reference>